<dbReference type="EC" id="2.3.1.-" evidence="2"/>
<dbReference type="RefSeq" id="WP_326509672.1">
    <property type="nucleotide sequence ID" value="NZ_JAWIIV010000042.1"/>
</dbReference>
<evidence type="ECO:0000313" key="2">
    <source>
        <dbReference type="EMBL" id="MEC4723048.1"/>
    </source>
</evidence>
<dbReference type="Proteomes" id="UP001352263">
    <property type="component" value="Unassembled WGS sequence"/>
</dbReference>
<gene>
    <name evidence="2" type="ORF">RY831_28205</name>
</gene>
<dbReference type="SUPFAM" id="SSF55729">
    <property type="entry name" value="Acyl-CoA N-acyltransferases (Nat)"/>
    <property type="match status" value="1"/>
</dbReference>
<accession>A0ABU6JHZ7</accession>
<keyword evidence="2" id="KW-0012">Acyltransferase</keyword>
<dbReference type="CDD" id="cd04301">
    <property type="entry name" value="NAT_SF"/>
    <property type="match status" value="1"/>
</dbReference>
<reference evidence="2 3" key="1">
    <citation type="submission" date="2023-10" db="EMBL/GenBank/DDBJ databases">
        <title>Noviherbaspirillum sp. CPCC 100848 genome assembly.</title>
        <authorList>
            <person name="Li X.Y."/>
            <person name="Fang X.M."/>
        </authorList>
    </citation>
    <scope>NUCLEOTIDE SEQUENCE [LARGE SCALE GENOMIC DNA]</scope>
    <source>
        <strain evidence="2 3">CPCC 100848</strain>
    </source>
</reference>
<protein>
    <submittedName>
        <fullName evidence="2">GNAT family N-acetyltransferase</fullName>
        <ecNumber evidence="2">2.3.1.-</ecNumber>
    </submittedName>
</protein>
<dbReference type="EMBL" id="JAWIIV010000042">
    <property type="protein sequence ID" value="MEC4723048.1"/>
    <property type="molecule type" value="Genomic_DNA"/>
</dbReference>
<evidence type="ECO:0000313" key="3">
    <source>
        <dbReference type="Proteomes" id="UP001352263"/>
    </source>
</evidence>
<dbReference type="PROSITE" id="PS51186">
    <property type="entry name" value="GNAT"/>
    <property type="match status" value="1"/>
</dbReference>
<dbReference type="GO" id="GO:0016746">
    <property type="term" value="F:acyltransferase activity"/>
    <property type="evidence" value="ECO:0007669"/>
    <property type="project" value="UniProtKB-KW"/>
</dbReference>
<dbReference type="Gene3D" id="3.40.630.30">
    <property type="match status" value="1"/>
</dbReference>
<evidence type="ECO:0000259" key="1">
    <source>
        <dbReference type="PROSITE" id="PS51186"/>
    </source>
</evidence>
<dbReference type="InterPro" id="IPR052564">
    <property type="entry name" value="N-acetyltrans/Recomb-assoc"/>
</dbReference>
<organism evidence="2 3">
    <name type="scientific">Noviherbaspirillum album</name>
    <dbReference type="NCBI Taxonomy" id="3080276"/>
    <lineage>
        <taxon>Bacteria</taxon>
        <taxon>Pseudomonadati</taxon>
        <taxon>Pseudomonadota</taxon>
        <taxon>Betaproteobacteria</taxon>
        <taxon>Burkholderiales</taxon>
        <taxon>Oxalobacteraceae</taxon>
        <taxon>Noviherbaspirillum</taxon>
    </lineage>
</organism>
<keyword evidence="3" id="KW-1185">Reference proteome</keyword>
<keyword evidence="2" id="KW-0808">Transferase</keyword>
<dbReference type="PANTHER" id="PTHR43451">
    <property type="entry name" value="ACETYLTRANSFERASE (GNAT) FAMILY PROTEIN"/>
    <property type="match status" value="1"/>
</dbReference>
<proteinExistence type="predicted"/>
<dbReference type="Pfam" id="PF13673">
    <property type="entry name" value="Acetyltransf_10"/>
    <property type="match status" value="1"/>
</dbReference>
<sequence length="172" mass="18720">MTIAIRTAEPDDAKDACDVLRRSISECCEDDHRHDAEVLAAWLGNKTPENVRCWFGAQANHSMVAIVDDRLAGVAVMTRQGRIVLFYVAPESRHIGAGKAMLQALETQARNWGLASLQVTSTLTARCFYARNGYIEGATAKTSYGAEGVLFSKRLVASYPQKPACRCNLAAG</sequence>
<dbReference type="PANTHER" id="PTHR43451:SF1">
    <property type="entry name" value="ACETYLTRANSFERASE"/>
    <property type="match status" value="1"/>
</dbReference>
<name>A0ABU6JHZ7_9BURK</name>
<dbReference type="InterPro" id="IPR016181">
    <property type="entry name" value="Acyl_CoA_acyltransferase"/>
</dbReference>
<dbReference type="InterPro" id="IPR000182">
    <property type="entry name" value="GNAT_dom"/>
</dbReference>
<feature type="domain" description="N-acetyltransferase" evidence="1">
    <location>
        <begin position="3"/>
        <end position="156"/>
    </location>
</feature>
<comment type="caution">
    <text evidence="2">The sequence shown here is derived from an EMBL/GenBank/DDBJ whole genome shotgun (WGS) entry which is preliminary data.</text>
</comment>